<protein>
    <recommendedName>
        <fullName evidence="2">Antitoxin</fullName>
    </recommendedName>
</protein>
<gene>
    <name evidence="3" type="ORF">Dalu01_01080</name>
</gene>
<sequence length="102" mass="11753">MTRLKISHLRTHLREAIEQVKGGEEIEIIQNGVPVAVLVHPDRLRPRVVTPNTRAADDLMAQFQAARERIRREGLKLPEQGLSPERAEELVQDIYRQRQEGQ</sequence>
<dbReference type="Pfam" id="PF02604">
    <property type="entry name" value="PhdYeFM_antitox"/>
    <property type="match status" value="1"/>
</dbReference>
<evidence type="ECO:0000256" key="1">
    <source>
        <dbReference type="ARBA" id="ARBA00009981"/>
    </source>
</evidence>
<evidence type="ECO:0000313" key="4">
    <source>
        <dbReference type="Proteomes" id="UP001404956"/>
    </source>
</evidence>
<keyword evidence="4" id="KW-1185">Reference proteome</keyword>
<evidence type="ECO:0000256" key="2">
    <source>
        <dbReference type="RuleBase" id="RU362080"/>
    </source>
</evidence>
<comment type="function">
    <text evidence="2">Antitoxin component of a type II toxin-antitoxin (TA) system.</text>
</comment>
<dbReference type="NCBIfam" id="TIGR01552">
    <property type="entry name" value="phd_fam"/>
    <property type="match status" value="1"/>
</dbReference>
<organism evidence="3 4">
    <name type="scientific">Deinococcus aluminii</name>
    <dbReference type="NCBI Taxonomy" id="1656885"/>
    <lineage>
        <taxon>Bacteria</taxon>
        <taxon>Thermotogati</taxon>
        <taxon>Deinococcota</taxon>
        <taxon>Deinococci</taxon>
        <taxon>Deinococcales</taxon>
        <taxon>Deinococcaceae</taxon>
        <taxon>Deinococcus</taxon>
    </lineage>
</organism>
<dbReference type="RefSeq" id="WP_345452032.1">
    <property type="nucleotide sequence ID" value="NZ_BAABRV010000002.1"/>
</dbReference>
<comment type="similarity">
    <text evidence="1 2">Belongs to the phD/YefM antitoxin family.</text>
</comment>
<comment type="caution">
    <text evidence="3">The sequence shown here is derived from an EMBL/GenBank/DDBJ whole genome shotgun (WGS) entry which is preliminary data.</text>
</comment>
<dbReference type="Proteomes" id="UP001404956">
    <property type="component" value="Unassembled WGS sequence"/>
</dbReference>
<evidence type="ECO:0000313" key="3">
    <source>
        <dbReference type="EMBL" id="GAA5532691.1"/>
    </source>
</evidence>
<name>A0ABP9XDW4_9DEIO</name>
<dbReference type="Gene3D" id="3.40.1620.10">
    <property type="entry name" value="YefM-like domain"/>
    <property type="match status" value="1"/>
</dbReference>
<reference evidence="3 4" key="1">
    <citation type="submission" date="2024-02" db="EMBL/GenBank/DDBJ databases">
        <title>Deinococcus aluminii NBRC 112889.</title>
        <authorList>
            <person name="Ichikawa N."/>
            <person name="Katano-Makiyama Y."/>
            <person name="Hidaka K."/>
        </authorList>
    </citation>
    <scope>NUCLEOTIDE SEQUENCE [LARGE SCALE GENOMIC DNA]</scope>
    <source>
        <strain evidence="3 4">NBRC 112889</strain>
    </source>
</reference>
<accession>A0ABP9XDW4</accession>
<proteinExistence type="inferred from homology"/>
<dbReference type="SUPFAM" id="SSF143120">
    <property type="entry name" value="YefM-like"/>
    <property type="match status" value="1"/>
</dbReference>
<dbReference type="InterPro" id="IPR036165">
    <property type="entry name" value="YefM-like_sf"/>
</dbReference>
<dbReference type="InterPro" id="IPR006442">
    <property type="entry name" value="Antitoxin_Phd/YefM"/>
</dbReference>
<dbReference type="EMBL" id="BAABRV010000002">
    <property type="protein sequence ID" value="GAA5532691.1"/>
    <property type="molecule type" value="Genomic_DNA"/>
</dbReference>